<feature type="region of interest" description="Disordered" evidence="1">
    <location>
        <begin position="1"/>
        <end position="39"/>
    </location>
</feature>
<evidence type="ECO:0000313" key="2">
    <source>
        <dbReference type="EMBL" id="CAB1419044.1"/>
    </source>
</evidence>
<feature type="compositionally biased region" description="Basic and acidic residues" evidence="1">
    <location>
        <begin position="11"/>
        <end position="24"/>
    </location>
</feature>
<protein>
    <submittedName>
        <fullName evidence="2">Uncharacterized protein</fullName>
    </submittedName>
</protein>
<evidence type="ECO:0000313" key="3">
    <source>
        <dbReference type="Proteomes" id="UP001153269"/>
    </source>
</evidence>
<feature type="region of interest" description="Disordered" evidence="1">
    <location>
        <begin position="57"/>
        <end position="101"/>
    </location>
</feature>
<accession>A0A9N7YC87</accession>
<organism evidence="2 3">
    <name type="scientific">Pleuronectes platessa</name>
    <name type="common">European plaice</name>
    <dbReference type="NCBI Taxonomy" id="8262"/>
    <lineage>
        <taxon>Eukaryota</taxon>
        <taxon>Metazoa</taxon>
        <taxon>Chordata</taxon>
        <taxon>Craniata</taxon>
        <taxon>Vertebrata</taxon>
        <taxon>Euteleostomi</taxon>
        <taxon>Actinopterygii</taxon>
        <taxon>Neopterygii</taxon>
        <taxon>Teleostei</taxon>
        <taxon>Neoteleostei</taxon>
        <taxon>Acanthomorphata</taxon>
        <taxon>Carangaria</taxon>
        <taxon>Pleuronectiformes</taxon>
        <taxon>Pleuronectoidei</taxon>
        <taxon>Pleuronectidae</taxon>
        <taxon>Pleuronectes</taxon>
    </lineage>
</organism>
<keyword evidence="3" id="KW-1185">Reference proteome</keyword>
<evidence type="ECO:0000256" key="1">
    <source>
        <dbReference type="SAM" id="MobiDB-lite"/>
    </source>
</evidence>
<dbReference type="Proteomes" id="UP001153269">
    <property type="component" value="Unassembled WGS sequence"/>
</dbReference>
<dbReference type="AlphaFoldDB" id="A0A9N7YC87"/>
<sequence length="101" mass="11372">MSKTTGEEEAPNDRMGGRRAEIDTKKRRVGVTETASQSESSLIGHCYLEKCKVDGEQTEKKRLGRRRRRMMDGGGRQRRKMRFLGAEVSTGERGLPLSLTS</sequence>
<gene>
    <name evidence="2" type="ORF">PLEPLA_LOCUS6872</name>
</gene>
<comment type="caution">
    <text evidence="2">The sequence shown here is derived from an EMBL/GenBank/DDBJ whole genome shotgun (WGS) entry which is preliminary data.</text>
</comment>
<reference evidence="2" key="1">
    <citation type="submission" date="2020-03" db="EMBL/GenBank/DDBJ databases">
        <authorList>
            <person name="Weist P."/>
        </authorList>
    </citation>
    <scope>NUCLEOTIDE SEQUENCE</scope>
</reference>
<name>A0A9N7YC87_PLEPL</name>
<proteinExistence type="predicted"/>
<dbReference type="EMBL" id="CADEAL010000359">
    <property type="protein sequence ID" value="CAB1419044.1"/>
    <property type="molecule type" value="Genomic_DNA"/>
</dbReference>